<dbReference type="InterPro" id="IPR023137">
    <property type="entry name" value="BrxA_sf"/>
</dbReference>
<dbReference type="InterPro" id="IPR014948">
    <property type="entry name" value="BrxA"/>
</dbReference>
<accession>A0A1I3MSN0</accession>
<name>A0A1I3MSN0_9FLAO</name>
<protein>
    <submittedName>
        <fullName evidence="1">Putative inner membrane protein</fullName>
    </submittedName>
</protein>
<dbReference type="AlphaFoldDB" id="A0A1I3MSN0"/>
<evidence type="ECO:0000313" key="1">
    <source>
        <dbReference type="EMBL" id="SFI99977.1"/>
    </source>
</evidence>
<dbReference type="Pfam" id="PF08849">
    <property type="entry name" value="BrxA"/>
    <property type="match status" value="1"/>
</dbReference>
<reference evidence="2" key="1">
    <citation type="submission" date="2016-10" db="EMBL/GenBank/DDBJ databases">
        <authorList>
            <person name="Varghese N."/>
            <person name="Submissions S."/>
        </authorList>
    </citation>
    <scope>NUCLEOTIDE SEQUENCE [LARGE SCALE GENOMIC DNA]</scope>
    <source>
        <strain evidence="2">DSM 28881</strain>
    </source>
</reference>
<gene>
    <name evidence="1" type="ORF">SAMN05443431_103287</name>
</gene>
<keyword evidence="2" id="KW-1185">Reference proteome</keyword>
<dbReference type="EMBL" id="FORM01000003">
    <property type="protein sequence ID" value="SFI99977.1"/>
    <property type="molecule type" value="Genomic_DNA"/>
</dbReference>
<dbReference type="STRING" id="1144750.SAMN05443431_103287"/>
<dbReference type="Gene3D" id="1.10.3540.10">
    <property type="entry name" value="uncharacterized protein from magnetospirillum magneticum domain"/>
    <property type="match status" value="1"/>
</dbReference>
<proteinExistence type="predicted"/>
<evidence type="ECO:0000313" key="2">
    <source>
        <dbReference type="Proteomes" id="UP000199559"/>
    </source>
</evidence>
<sequence length="200" mass="23302">MVAEKKYSFSFTAASLRTRELTLVANHVLVEPIDDIEGVLGHGKRTTGKRYLVEMVKWLNVLTEEQKELLLEGNFNVQKEITFIAVCKNFAFIRDFIIEVVREKYIVFDYEITNGDYLSFFRRKAESHPEIDKLTEVTQNKVRQVTFKILEQAGLINNIKSKMIQPQIIEPQTKKVILKDSSELFKIFLYSDFDIQTLTV</sequence>
<dbReference type="RefSeq" id="WP_090838890.1">
    <property type="nucleotide sequence ID" value="NZ_CANMCU010000010.1"/>
</dbReference>
<organism evidence="1 2">
    <name type="scientific">Olleya namhaensis</name>
    <dbReference type="NCBI Taxonomy" id="1144750"/>
    <lineage>
        <taxon>Bacteria</taxon>
        <taxon>Pseudomonadati</taxon>
        <taxon>Bacteroidota</taxon>
        <taxon>Flavobacteriia</taxon>
        <taxon>Flavobacteriales</taxon>
        <taxon>Flavobacteriaceae</taxon>
    </lineage>
</organism>
<dbReference type="Proteomes" id="UP000199559">
    <property type="component" value="Unassembled WGS sequence"/>
</dbReference>